<dbReference type="Gene3D" id="3.40.50.1240">
    <property type="entry name" value="Phosphoglycerate mutase-like"/>
    <property type="match status" value="1"/>
</dbReference>
<dbReference type="GO" id="GO:0016791">
    <property type="term" value="F:phosphatase activity"/>
    <property type="evidence" value="ECO:0007669"/>
    <property type="project" value="TreeGrafter"/>
</dbReference>
<dbReference type="PANTHER" id="PTHR48100:SF1">
    <property type="entry name" value="HISTIDINE PHOSPHATASE FAMILY PROTEIN-RELATED"/>
    <property type="match status" value="1"/>
</dbReference>
<dbReference type="AlphaFoldDB" id="A0A8H7I4T3"/>
<proteinExistence type="predicted"/>
<evidence type="ECO:0000313" key="2">
    <source>
        <dbReference type="Proteomes" id="UP000614334"/>
    </source>
</evidence>
<reference evidence="1" key="1">
    <citation type="submission" date="2020-09" db="EMBL/GenBank/DDBJ databases">
        <title>Comparative genome analyses of four rice-infecting Rhizoctonia solani isolates reveal extensive enrichment of homogalacturonan modification genes.</title>
        <authorList>
            <person name="Lee D.-Y."/>
            <person name="Jeon J."/>
            <person name="Kim K.-T."/>
            <person name="Cheong K."/>
            <person name="Song H."/>
            <person name="Choi G."/>
            <person name="Ko J."/>
            <person name="Opiyo S.O."/>
            <person name="Zuo S."/>
            <person name="Madhav S."/>
            <person name="Lee Y.-H."/>
            <person name="Wang G.-L."/>
        </authorList>
    </citation>
    <scope>NUCLEOTIDE SEQUENCE</scope>
    <source>
        <strain evidence="1">AG1-IA B2</strain>
    </source>
</reference>
<name>A0A8H7I4T3_9AGAM</name>
<dbReference type="SUPFAM" id="SSF53254">
    <property type="entry name" value="Phosphoglycerate mutase-like"/>
    <property type="match status" value="1"/>
</dbReference>
<dbReference type="InterPro" id="IPR050275">
    <property type="entry name" value="PGM_Phosphatase"/>
</dbReference>
<organism evidence="1 2">
    <name type="scientific">Rhizoctonia solani</name>
    <dbReference type="NCBI Taxonomy" id="456999"/>
    <lineage>
        <taxon>Eukaryota</taxon>
        <taxon>Fungi</taxon>
        <taxon>Dikarya</taxon>
        <taxon>Basidiomycota</taxon>
        <taxon>Agaricomycotina</taxon>
        <taxon>Agaricomycetes</taxon>
        <taxon>Cantharellales</taxon>
        <taxon>Ceratobasidiaceae</taxon>
        <taxon>Rhizoctonia</taxon>
    </lineage>
</organism>
<comment type="caution">
    <text evidence="1">The sequence shown here is derived from an EMBL/GenBank/DDBJ whole genome shotgun (WGS) entry which is preliminary data.</text>
</comment>
<sequence>MFSEVGWDGEGRNVAQGQYDSNLGRISASFRRARDTPPRSGMVLSPTPMSFSYKALPGYFLQTDLKAEPGTIGPNPDAFGLIDGGSKTCWSDFEAKITKLQQDAPPGTKYVVCWFGRHGQGWHNVGESKYGSKEWDEKWSLLNGDGRLYGVVTDPELTDLGKLQASQAHQVWKTELARENPVPLPTRLFSSPFSRAALTLDITFSDILTHKKDGSGLKPYVMENLREMNGEHTCDKRSPKSRIHKMYPEFEFEPGFTEEASPSFCQGHPIPGDELWTPDHRETVPEIDKRVKSALDEIIGSLLKKEEIFISITAHSGMIASALRVLGHREYLLPTGGVIPLVIQATESKH</sequence>
<dbReference type="EMBL" id="JACYCF010000032">
    <property type="protein sequence ID" value="KAF8748946.1"/>
    <property type="molecule type" value="Genomic_DNA"/>
</dbReference>
<accession>A0A8H7I4T3</accession>
<dbReference type="InterPro" id="IPR013078">
    <property type="entry name" value="His_Pase_superF_clade-1"/>
</dbReference>
<dbReference type="PANTHER" id="PTHR48100">
    <property type="entry name" value="BROAD-SPECIFICITY PHOSPHATASE YOR283W-RELATED"/>
    <property type="match status" value="1"/>
</dbReference>
<dbReference type="Proteomes" id="UP000614334">
    <property type="component" value="Unassembled WGS sequence"/>
</dbReference>
<dbReference type="InterPro" id="IPR029033">
    <property type="entry name" value="His_PPase_superfam"/>
</dbReference>
<evidence type="ECO:0000313" key="1">
    <source>
        <dbReference type="EMBL" id="KAF8748946.1"/>
    </source>
</evidence>
<protein>
    <submittedName>
        <fullName evidence="1">Phosphoglycerate mutase-like protein</fullName>
    </submittedName>
</protein>
<gene>
    <name evidence="1" type="ORF">RHS01_10461</name>
</gene>
<dbReference type="GO" id="GO:0005737">
    <property type="term" value="C:cytoplasm"/>
    <property type="evidence" value="ECO:0007669"/>
    <property type="project" value="TreeGrafter"/>
</dbReference>
<dbReference type="Pfam" id="PF00300">
    <property type="entry name" value="His_Phos_1"/>
    <property type="match status" value="1"/>
</dbReference>